<dbReference type="EMBL" id="JAEPRC010000121">
    <property type="protein sequence ID" value="KAG2207827.1"/>
    <property type="molecule type" value="Genomic_DNA"/>
</dbReference>
<dbReference type="Proteomes" id="UP000650833">
    <property type="component" value="Unassembled WGS sequence"/>
</dbReference>
<evidence type="ECO:0000256" key="2">
    <source>
        <dbReference type="SAM" id="Phobius"/>
    </source>
</evidence>
<evidence type="ECO:0000313" key="3">
    <source>
        <dbReference type="EMBL" id="KAG2207827.1"/>
    </source>
</evidence>
<dbReference type="AlphaFoldDB" id="A0A8H7RBC8"/>
<feature type="region of interest" description="Disordered" evidence="1">
    <location>
        <begin position="218"/>
        <end position="237"/>
    </location>
</feature>
<evidence type="ECO:0000313" key="4">
    <source>
        <dbReference type="Proteomes" id="UP000650833"/>
    </source>
</evidence>
<dbReference type="OrthoDB" id="2242679at2759"/>
<feature type="transmembrane region" description="Helical" evidence="2">
    <location>
        <begin position="51"/>
        <end position="69"/>
    </location>
</feature>
<evidence type="ECO:0000256" key="1">
    <source>
        <dbReference type="SAM" id="MobiDB-lite"/>
    </source>
</evidence>
<reference evidence="3" key="1">
    <citation type="submission" date="2020-12" db="EMBL/GenBank/DDBJ databases">
        <title>Metabolic potential, ecology and presence of endohyphal bacteria is reflected in genomic diversity of Mucoromycotina.</title>
        <authorList>
            <person name="Muszewska A."/>
            <person name="Okrasinska A."/>
            <person name="Steczkiewicz K."/>
            <person name="Drgas O."/>
            <person name="Orlowska M."/>
            <person name="Perlinska-Lenart U."/>
            <person name="Aleksandrzak-Piekarczyk T."/>
            <person name="Szatraj K."/>
            <person name="Zielenkiewicz U."/>
            <person name="Pilsyk S."/>
            <person name="Malc E."/>
            <person name="Mieczkowski P."/>
            <person name="Kruszewska J.S."/>
            <person name="Biernat P."/>
            <person name="Pawlowska J."/>
        </authorList>
    </citation>
    <scope>NUCLEOTIDE SEQUENCE</scope>
    <source>
        <strain evidence="3">CBS 226.32</strain>
    </source>
</reference>
<sequence length="237" mass="26107">MSVFNALSISRLILVLELIIQIAVVATEAISNARYKKFPASTLMIGYTGQSLLVIIVAIIQLSVTALVARNLRYVLSNSTWKVSGACIIFSLASVCFRALTSWFIQDPKSFYYIVTYNITSICILIGCGLWVPFIFCKSDKYYTPPSSDTSRADSNYRSRIVTTTGSPRVSTYRPNNTESDEELPSYYEMIPPPAYKKKPNNTTSEAGDGSYLQAETIGNNVGPSSHIATTTTNNNT</sequence>
<keyword evidence="2" id="KW-1133">Transmembrane helix</keyword>
<feature type="transmembrane region" description="Helical" evidence="2">
    <location>
        <begin position="111"/>
        <end position="136"/>
    </location>
</feature>
<comment type="caution">
    <text evidence="3">The sequence shown here is derived from an EMBL/GenBank/DDBJ whole genome shotgun (WGS) entry which is preliminary data.</text>
</comment>
<protein>
    <submittedName>
        <fullName evidence="3">Uncharacterized protein</fullName>
    </submittedName>
</protein>
<feature type="transmembrane region" description="Helical" evidence="2">
    <location>
        <begin position="12"/>
        <end position="31"/>
    </location>
</feature>
<gene>
    <name evidence="3" type="ORF">INT46_006993</name>
</gene>
<proteinExistence type="predicted"/>
<keyword evidence="2" id="KW-0472">Membrane</keyword>
<accession>A0A8H7RBC8</accession>
<keyword evidence="2" id="KW-0812">Transmembrane</keyword>
<feature type="transmembrane region" description="Helical" evidence="2">
    <location>
        <begin position="81"/>
        <end position="105"/>
    </location>
</feature>
<keyword evidence="4" id="KW-1185">Reference proteome</keyword>
<organism evidence="3 4">
    <name type="scientific">Mucor plumbeus</name>
    <dbReference type="NCBI Taxonomy" id="97098"/>
    <lineage>
        <taxon>Eukaryota</taxon>
        <taxon>Fungi</taxon>
        <taxon>Fungi incertae sedis</taxon>
        <taxon>Mucoromycota</taxon>
        <taxon>Mucoromycotina</taxon>
        <taxon>Mucoromycetes</taxon>
        <taxon>Mucorales</taxon>
        <taxon>Mucorineae</taxon>
        <taxon>Mucoraceae</taxon>
        <taxon>Mucor</taxon>
    </lineage>
</organism>
<name>A0A8H7RBC8_9FUNG</name>